<keyword evidence="2" id="KW-1185">Reference proteome</keyword>
<evidence type="ECO:0008006" key="3">
    <source>
        <dbReference type="Google" id="ProtNLM"/>
    </source>
</evidence>
<evidence type="ECO:0000313" key="2">
    <source>
        <dbReference type="Proteomes" id="UP000252004"/>
    </source>
</evidence>
<dbReference type="Proteomes" id="UP000252004">
    <property type="component" value="Chromosome"/>
</dbReference>
<dbReference type="KEGG" id="sgz:C0216_26570"/>
<gene>
    <name evidence="1" type="ORF">C0216_26570</name>
</gene>
<dbReference type="OrthoDB" id="3295034at2"/>
<dbReference type="RefSeq" id="WP_114057704.1">
    <property type="nucleotide sequence ID" value="NZ_CP030862.1"/>
</dbReference>
<organism evidence="1 2">
    <name type="scientific">Streptomyces globosus</name>
    <dbReference type="NCBI Taxonomy" id="68209"/>
    <lineage>
        <taxon>Bacteria</taxon>
        <taxon>Bacillati</taxon>
        <taxon>Actinomycetota</taxon>
        <taxon>Actinomycetes</taxon>
        <taxon>Kitasatosporales</taxon>
        <taxon>Streptomycetaceae</taxon>
        <taxon>Streptomyces</taxon>
    </lineage>
</organism>
<proteinExistence type="predicted"/>
<dbReference type="AlphaFoldDB" id="A0A344U6L1"/>
<sequence>MDTSWWPAAAAVVAVLLLVLVAGVRPGAGRRAPPPHGRGPAPQPRPGELWCLADGRPCLVLASRPVRAHRARVAWISGKYDDRRAGVVPLPPGTVGVTPGRVGYLEADRPSEVWVWEFRRRLGTLDPAVWDEVKGLGGGR</sequence>
<accession>A0A344U6L1</accession>
<evidence type="ECO:0000313" key="1">
    <source>
        <dbReference type="EMBL" id="AXE26532.1"/>
    </source>
</evidence>
<reference evidence="1 2" key="1">
    <citation type="submission" date="2018-01" db="EMBL/GenBank/DDBJ databases">
        <title>Draft genome Sequence of streptomyces globosus LZH-48.</title>
        <authorList>
            <person name="Ran K."/>
            <person name="Li Z."/>
            <person name="Wei S."/>
            <person name="Dong R."/>
        </authorList>
    </citation>
    <scope>NUCLEOTIDE SEQUENCE [LARGE SCALE GENOMIC DNA]</scope>
    <source>
        <strain evidence="1 2">LZH-48</strain>
    </source>
</reference>
<dbReference type="EMBL" id="CP030862">
    <property type="protein sequence ID" value="AXE26532.1"/>
    <property type="molecule type" value="Genomic_DNA"/>
</dbReference>
<name>A0A344U6L1_9ACTN</name>
<protein>
    <recommendedName>
        <fullName evidence="3">Type II toxin-antitoxin system PemK/MazF family toxin</fullName>
    </recommendedName>
</protein>